<protein>
    <submittedName>
        <fullName evidence="1">Uncharacterized protein</fullName>
    </submittedName>
</protein>
<accession>A0A8H5Y1B5</accession>
<gene>
    <name evidence="1" type="ORF">FMUND_12742</name>
</gene>
<reference evidence="1 2" key="1">
    <citation type="submission" date="2020-05" db="EMBL/GenBank/DDBJ databases">
        <title>Identification and distribution of gene clusters putatively required for synthesis of sphingolipid metabolism inhibitors in phylogenetically diverse species of the filamentous fungus Fusarium.</title>
        <authorList>
            <person name="Kim H.-S."/>
            <person name="Busman M."/>
            <person name="Brown D.W."/>
            <person name="Divon H."/>
            <person name="Uhlig S."/>
            <person name="Proctor R.H."/>
        </authorList>
    </citation>
    <scope>NUCLEOTIDE SEQUENCE [LARGE SCALE GENOMIC DNA]</scope>
    <source>
        <strain evidence="1 2">NRRL 66235</strain>
    </source>
</reference>
<name>A0A8H5Y1B5_9HYPO</name>
<dbReference type="EMBL" id="JAAOAN010000534">
    <property type="protein sequence ID" value="KAF5703983.1"/>
    <property type="molecule type" value="Genomic_DNA"/>
</dbReference>
<dbReference type="AlphaFoldDB" id="A0A8H5Y1B5"/>
<keyword evidence="2" id="KW-1185">Reference proteome</keyword>
<proteinExistence type="predicted"/>
<dbReference type="Proteomes" id="UP000544331">
    <property type="component" value="Unassembled WGS sequence"/>
</dbReference>
<organism evidence="1 2">
    <name type="scientific">Fusarium mundagurra</name>
    <dbReference type="NCBI Taxonomy" id="1567541"/>
    <lineage>
        <taxon>Eukaryota</taxon>
        <taxon>Fungi</taxon>
        <taxon>Dikarya</taxon>
        <taxon>Ascomycota</taxon>
        <taxon>Pezizomycotina</taxon>
        <taxon>Sordariomycetes</taxon>
        <taxon>Hypocreomycetidae</taxon>
        <taxon>Hypocreales</taxon>
        <taxon>Nectriaceae</taxon>
        <taxon>Fusarium</taxon>
        <taxon>Fusarium fujikuroi species complex</taxon>
    </lineage>
</organism>
<evidence type="ECO:0000313" key="1">
    <source>
        <dbReference type="EMBL" id="KAF5703983.1"/>
    </source>
</evidence>
<dbReference type="OrthoDB" id="5103873at2759"/>
<evidence type="ECO:0000313" key="2">
    <source>
        <dbReference type="Proteomes" id="UP000544331"/>
    </source>
</evidence>
<comment type="caution">
    <text evidence="1">The sequence shown here is derived from an EMBL/GenBank/DDBJ whole genome shotgun (WGS) entry which is preliminary data.</text>
</comment>
<sequence>MLSRSRMSFPSINRLTRVEGVQSLSVEMQTGPSPGTAADGGDCPHETGLSVLDAALMVLSRLRCLDSHILANALIWFPIEAAHWPLGRGGAQSRHHIRRHAVDGGIQICGWLGRHSSLFEAGVVQSPVMCKASLISRQAKAAEREDRQAKQAHNGFWRLESRGIATNFTITVTGLKLKLSWTRSGVASGVVASAAARANGAPMFSTQPYRREWAR</sequence>